<gene>
    <name evidence="7" type="ORF">CDCA_CDCA16G4140</name>
</gene>
<dbReference type="EMBL" id="JANCYW010000016">
    <property type="protein sequence ID" value="KAK4538115.1"/>
    <property type="molecule type" value="Genomic_DNA"/>
</dbReference>
<dbReference type="Pfam" id="PF10247">
    <property type="entry name" value="Romo1"/>
    <property type="match status" value="1"/>
</dbReference>
<dbReference type="PANTHER" id="PTHR28525:SF1">
    <property type="entry name" value="REACTIVE OXYGEN SPECIES MODULATOR 1"/>
    <property type="match status" value="1"/>
</dbReference>
<keyword evidence="8" id="KW-1185">Reference proteome</keyword>
<dbReference type="GO" id="GO:0030150">
    <property type="term" value="P:protein import into mitochondrial matrix"/>
    <property type="evidence" value="ECO:0007669"/>
    <property type="project" value="TreeGrafter"/>
</dbReference>
<accession>A0AAV9J0K3</accession>
<organism evidence="7 8">
    <name type="scientific">Cyanidium caldarium</name>
    <name type="common">Red alga</name>
    <dbReference type="NCBI Taxonomy" id="2771"/>
    <lineage>
        <taxon>Eukaryota</taxon>
        <taxon>Rhodophyta</taxon>
        <taxon>Bangiophyceae</taxon>
        <taxon>Cyanidiales</taxon>
        <taxon>Cyanidiaceae</taxon>
        <taxon>Cyanidium</taxon>
    </lineage>
</organism>
<feature type="transmembrane region" description="Helical" evidence="6">
    <location>
        <begin position="12"/>
        <end position="31"/>
    </location>
</feature>
<dbReference type="InterPro" id="IPR018450">
    <property type="entry name" value="Romo1/Mgr2"/>
</dbReference>
<dbReference type="AlphaFoldDB" id="A0AAV9J0K3"/>
<comment type="caution">
    <text evidence="7">The sequence shown here is derived from an EMBL/GenBank/DDBJ whole genome shotgun (WGS) entry which is preliminary data.</text>
</comment>
<evidence type="ECO:0000256" key="1">
    <source>
        <dbReference type="ARBA" id="ARBA00004370"/>
    </source>
</evidence>
<comment type="similarity">
    <text evidence="2">Belongs to the MGR2 family.</text>
</comment>
<keyword evidence="4 6" id="KW-1133">Transmembrane helix</keyword>
<protein>
    <recommendedName>
        <fullName evidence="9">Reactive oxygen species modulator 1</fullName>
    </recommendedName>
</protein>
<dbReference type="GO" id="GO:0045039">
    <property type="term" value="P:protein insertion into mitochondrial inner membrane"/>
    <property type="evidence" value="ECO:0007669"/>
    <property type="project" value="TreeGrafter"/>
</dbReference>
<evidence type="ECO:0000313" key="7">
    <source>
        <dbReference type="EMBL" id="KAK4538115.1"/>
    </source>
</evidence>
<evidence type="ECO:0000256" key="4">
    <source>
        <dbReference type="ARBA" id="ARBA00022989"/>
    </source>
</evidence>
<comment type="subcellular location">
    <subcellularLocation>
        <location evidence="1">Membrane</location>
    </subcellularLocation>
</comment>
<dbReference type="PANTHER" id="PTHR28525">
    <property type="entry name" value="REACTIVE OXYGEN SPECIES MODULATOR 1"/>
    <property type="match status" value="1"/>
</dbReference>
<reference evidence="7 8" key="1">
    <citation type="submission" date="2022-07" db="EMBL/GenBank/DDBJ databases">
        <title>Genome-wide signatures of adaptation to extreme environments.</title>
        <authorList>
            <person name="Cho C.H."/>
            <person name="Yoon H.S."/>
        </authorList>
    </citation>
    <scope>NUCLEOTIDE SEQUENCE [LARGE SCALE GENOMIC DNA]</scope>
    <source>
        <strain evidence="7 8">DBV 063 E5</strain>
    </source>
</reference>
<proteinExistence type="inferred from homology"/>
<feature type="transmembrane region" description="Helical" evidence="6">
    <location>
        <begin position="51"/>
        <end position="69"/>
    </location>
</feature>
<evidence type="ECO:0000256" key="3">
    <source>
        <dbReference type="ARBA" id="ARBA00022692"/>
    </source>
</evidence>
<evidence type="ECO:0000256" key="6">
    <source>
        <dbReference type="SAM" id="Phobius"/>
    </source>
</evidence>
<evidence type="ECO:0008006" key="9">
    <source>
        <dbReference type="Google" id="ProtNLM"/>
    </source>
</evidence>
<sequence length="78" mass="7838">MIDDACVRKVQSGAILGGAVGATFGLLFGGLDAARYRSLSVSQRVGMATRATLGGAAVFGFFLAVGTAIRGCGGERRG</sequence>
<evidence type="ECO:0000313" key="8">
    <source>
        <dbReference type="Proteomes" id="UP001301350"/>
    </source>
</evidence>
<evidence type="ECO:0000256" key="5">
    <source>
        <dbReference type="ARBA" id="ARBA00023136"/>
    </source>
</evidence>
<dbReference type="GO" id="GO:0005744">
    <property type="term" value="C:TIM23 mitochondrial import inner membrane translocase complex"/>
    <property type="evidence" value="ECO:0007669"/>
    <property type="project" value="TreeGrafter"/>
</dbReference>
<keyword evidence="3 6" id="KW-0812">Transmembrane</keyword>
<name>A0AAV9J0K3_CYACA</name>
<dbReference type="Proteomes" id="UP001301350">
    <property type="component" value="Unassembled WGS sequence"/>
</dbReference>
<dbReference type="SMART" id="SM01378">
    <property type="entry name" value="Romo1"/>
    <property type="match status" value="1"/>
</dbReference>
<evidence type="ECO:0000256" key="2">
    <source>
        <dbReference type="ARBA" id="ARBA00007839"/>
    </source>
</evidence>
<keyword evidence="5 6" id="KW-0472">Membrane</keyword>